<dbReference type="InterPro" id="IPR001096">
    <property type="entry name" value="Peptidase_C13"/>
</dbReference>
<reference evidence="4" key="1">
    <citation type="submission" date="2016-11" db="UniProtKB">
        <authorList>
            <consortium name="WormBaseParasite"/>
        </authorList>
    </citation>
    <scope>IDENTIFICATION</scope>
</reference>
<comment type="similarity">
    <text evidence="1">Belongs to the peptidase C13 family.</text>
</comment>
<dbReference type="Gene3D" id="3.40.50.1460">
    <property type="match status" value="1"/>
</dbReference>
<sequence length="271" mass="31528">MENGNIVNENIHREIGANYVPKGGTDRLFASVQPKLYRLLYAITAANGHESSWGTYCDNDMELPCLGDLFSVNWMDDSDEEDLGVETLSDQYELVKKETDKSHVMHFGDLKIAKEPVGWFQGDQRRKTKPLRISANKDAKDGSWPARDIELMYLHRQKEMTNDIYETKSINKKIRKIHEDRRKVKAQYYKVVDALISDPIDRRRILEERNIVEDLGCHDSVTRIFHLLCINFNEYDYALKYVYILNNLCIELGNSKHISNTFLDVCNFGRL</sequence>
<dbReference type="Pfam" id="PF01650">
    <property type="entry name" value="Peptidase_C13"/>
    <property type="match status" value="1"/>
</dbReference>
<dbReference type="GO" id="GO:0051603">
    <property type="term" value="P:proteolysis involved in protein catabolic process"/>
    <property type="evidence" value="ECO:0007669"/>
    <property type="project" value="TreeGrafter"/>
</dbReference>
<dbReference type="InterPro" id="IPR048501">
    <property type="entry name" value="Legum_prodom"/>
</dbReference>
<evidence type="ECO:0000256" key="1">
    <source>
        <dbReference type="ARBA" id="ARBA00009941"/>
    </source>
</evidence>
<dbReference type="GO" id="GO:0006624">
    <property type="term" value="P:vacuolar protein processing"/>
    <property type="evidence" value="ECO:0007669"/>
    <property type="project" value="TreeGrafter"/>
</dbReference>
<accession>A0A1I7XG88</accession>
<evidence type="ECO:0000259" key="2">
    <source>
        <dbReference type="Pfam" id="PF20985"/>
    </source>
</evidence>
<dbReference type="PANTHER" id="PTHR12000">
    <property type="entry name" value="HEMOGLOBINASE FAMILY MEMBER"/>
    <property type="match status" value="1"/>
</dbReference>
<feature type="domain" description="Legumain prodomain" evidence="2">
    <location>
        <begin position="172"/>
        <end position="266"/>
    </location>
</feature>
<dbReference type="Gene3D" id="1.10.132.130">
    <property type="match status" value="1"/>
</dbReference>
<dbReference type="Proteomes" id="UP000095283">
    <property type="component" value="Unplaced"/>
</dbReference>
<dbReference type="AlphaFoldDB" id="A0A1I7XG88"/>
<name>A0A1I7XG88_HETBA</name>
<dbReference type="PIRSF" id="PIRSF019663">
    <property type="entry name" value="Legumain"/>
    <property type="match status" value="1"/>
</dbReference>
<protein>
    <submittedName>
        <fullName evidence="4">MIF4G domain-containing protein</fullName>
    </submittedName>
</protein>
<dbReference type="CDD" id="cd21115">
    <property type="entry name" value="legumain_C"/>
    <property type="match status" value="1"/>
</dbReference>
<keyword evidence="3" id="KW-1185">Reference proteome</keyword>
<dbReference type="WBParaSite" id="Hba_16499">
    <property type="protein sequence ID" value="Hba_16499"/>
    <property type="gene ID" value="Hba_16499"/>
</dbReference>
<evidence type="ECO:0000313" key="4">
    <source>
        <dbReference type="WBParaSite" id="Hba_16499"/>
    </source>
</evidence>
<dbReference type="InterPro" id="IPR046427">
    <property type="entry name" value="Legumain_prodom_sf"/>
</dbReference>
<proteinExistence type="inferred from homology"/>
<dbReference type="GO" id="GO:0005773">
    <property type="term" value="C:vacuole"/>
    <property type="evidence" value="ECO:0007669"/>
    <property type="project" value="GOC"/>
</dbReference>
<dbReference type="GO" id="GO:0004197">
    <property type="term" value="F:cysteine-type endopeptidase activity"/>
    <property type="evidence" value="ECO:0007669"/>
    <property type="project" value="TreeGrafter"/>
</dbReference>
<dbReference type="PANTHER" id="PTHR12000:SF42">
    <property type="entry name" value="LEGUMAIN"/>
    <property type="match status" value="1"/>
</dbReference>
<evidence type="ECO:0000313" key="3">
    <source>
        <dbReference type="Proteomes" id="UP000095283"/>
    </source>
</evidence>
<organism evidence="3 4">
    <name type="scientific">Heterorhabditis bacteriophora</name>
    <name type="common">Entomopathogenic nematode worm</name>
    <dbReference type="NCBI Taxonomy" id="37862"/>
    <lineage>
        <taxon>Eukaryota</taxon>
        <taxon>Metazoa</taxon>
        <taxon>Ecdysozoa</taxon>
        <taxon>Nematoda</taxon>
        <taxon>Chromadorea</taxon>
        <taxon>Rhabditida</taxon>
        <taxon>Rhabditina</taxon>
        <taxon>Rhabditomorpha</taxon>
        <taxon>Strongyloidea</taxon>
        <taxon>Heterorhabditidae</taxon>
        <taxon>Heterorhabditis</taxon>
    </lineage>
</organism>
<dbReference type="Pfam" id="PF20985">
    <property type="entry name" value="Legum_prodom"/>
    <property type="match status" value="1"/>
</dbReference>